<dbReference type="Pfam" id="PF00445">
    <property type="entry name" value="Ribonuclease_T2"/>
    <property type="match status" value="1"/>
</dbReference>
<dbReference type="GO" id="GO:0006401">
    <property type="term" value="P:RNA catabolic process"/>
    <property type="evidence" value="ECO:0007669"/>
    <property type="project" value="TreeGrafter"/>
</dbReference>
<protein>
    <submittedName>
        <fullName evidence="3">T2 family ribonuclease</fullName>
    </submittedName>
</protein>
<dbReference type="InterPro" id="IPR018188">
    <property type="entry name" value="RNase_T2_His_AS_1"/>
</dbReference>
<dbReference type="InterPro" id="IPR036430">
    <property type="entry name" value="RNase_T2-like_sf"/>
</dbReference>
<dbReference type="Gene3D" id="3.90.730.10">
    <property type="entry name" value="Ribonuclease T2-like"/>
    <property type="match status" value="1"/>
</dbReference>
<dbReference type="PANTHER" id="PTHR11240:SF22">
    <property type="entry name" value="RIBONUCLEASE T2"/>
    <property type="match status" value="1"/>
</dbReference>
<dbReference type="CDD" id="cd01061">
    <property type="entry name" value="RNase_T2_euk"/>
    <property type="match status" value="1"/>
</dbReference>
<evidence type="ECO:0000256" key="1">
    <source>
        <dbReference type="ARBA" id="ARBA00007469"/>
    </source>
</evidence>
<gene>
    <name evidence="3" type="ORF">Indivirus_6_16</name>
</gene>
<sequence>MHLLTTLFLLSLQLPLYYCYTDWDYILFVQVWPGSWINNGPLLYKFNNSYFTIHGLWPQYYNGSWPQFCNHDKFNYLAIKNISQYLEMYWTNFKNAKDLWVHEYKKHATCAENDPLLSTEYQYFLTGLILRNKYNIFSVLKNNSIVPSNIIKYSTKGLVKVLSKGFNNTIVMLCNENNILNEIRFCLDKNLEQFDCPSNELKEQCQNKYISYNFV</sequence>
<dbReference type="GO" id="GO:0005576">
    <property type="term" value="C:extracellular region"/>
    <property type="evidence" value="ECO:0007669"/>
    <property type="project" value="TreeGrafter"/>
</dbReference>
<evidence type="ECO:0000256" key="2">
    <source>
        <dbReference type="ARBA" id="ARBA00023157"/>
    </source>
</evidence>
<name>A0A1V0SDZ8_9VIRU</name>
<evidence type="ECO:0000313" key="3">
    <source>
        <dbReference type="EMBL" id="ARF09950.1"/>
    </source>
</evidence>
<reference evidence="3" key="1">
    <citation type="journal article" date="2017" name="Science">
        <title>Giant viruses with an expanded complement of translation system components.</title>
        <authorList>
            <person name="Schulz F."/>
            <person name="Yutin N."/>
            <person name="Ivanova N.N."/>
            <person name="Ortega D.R."/>
            <person name="Lee T.K."/>
            <person name="Vierheilig J."/>
            <person name="Daims H."/>
            <person name="Horn M."/>
            <person name="Wagner M."/>
            <person name="Jensen G.J."/>
            <person name="Kyrpides N.C."/>
            <person name="Koonin E.V."/>
            <person name="Woyke T."/>
        </authorList>
    </citation>
    <scope>NUCLEOTIDE SEQUENCE</scope>
    <source>
        <strain evidence="3">ILV1</strain>
    </source>
</reference>
<proteinExistence type="inferred from homology"/>
<accession>A0A1V0SDZ8</accession>
<dbReference type="SUPFAM" id="SSF55895">
    <property type="entry name" value="Ribonuclease Rh-like"/>
    <property type="match status" value="1"/>
</dbReference>
<dbReference type="InterPro" id="IPR001568">
    <property type="entry name" value="RNase_T2-like"/>
</dbReference>
<dbReference type="GO" id="GO:0033897">
    <property type="term" value="F:ribonuclease T2 activity"/>
    <property type="evidence" value="ECO:0007669"/>
    <property type="project" value="InterPro"/>
</dbReference>
<comment type="similarity">
    <text evidence="1">Belongs to the RNase T2 family.</text>
</comment>
<dbReference type="PROSITE" id="PS00531">
    <property type="entry name" value="RNASE_T2_2"/>
    <property type="match status" value="1"/>
</dbReference>
<dbReference type="PANTHER" id="PTHR11240">
    <property type="entry name" value="RIBONUCLEASE T2"/>
    <property type="match status" value="1"/>
</dbReference>
<organism evidence="3">
    <name type="scientific">Indivirus ILV1</name>
    <dbReference type="NCBI Taxonomy" id="1977633"/>
    <lineage>
        <taxon>Viruses</taxon>
        <taxon>Varidnaviria</taxon>
        <taxon>Bamfordvirae</taxon>
        <taxon>Nucleocytoviricota</taxon>
        <taxon>Megaviricetes</taxon>
        <taxon>Imitervirales</taxon>
        <taxon>Mimiviridae</taxon>
        <taxon>Klosneuvirinae</taxon>
        <taxon>Indivirus</taxon>
    </lineage>
</organism>
<dbReference type="InterPro" id="IPR033130">
    <property type="entry name" value="RNase_T2_His_AS_2"/>
</dbReference>
<dbReference type="InterPro" id="IPR033697">
    <property type="entry name" value="Ribonuclease_T2_eukaryotic"/>
</dbReference>
<dbReference type="PROSITE" id="PS00530">
    <property type="entry name" value="RNASE_T2_1"/>
    <property type="match status" value="1"/>
</dbReference>
<dbReference type="GO" id="GO:0003723">
    <property type="term" value="F:RNA binding"/>
    <property type="evidence" value="ECO:0007669"/>
    <property type="project" value="InterPro"/>
</dbReference>
<keyword evidence="2" id="KW-1015">Disulfide bond</keyword>
<dbReference type="EMBL" id="KY684090">
    <property type="protein sequence ID" value="ARF09950.1"/>
    <property type="molecule type" value="Genomic_DNA"/>
</dbReference>